<comment type="caution">
    <text evidence="2">The sequence shown here is derived from an EMBL/GenBank/DDBJ whole genome shotgun (WGS) entry which is preliminary data.</text>
</comment>
<accession>A0A4Y2A7Q0</accession>
<dbReference type="Proteomes" id="UP000499080">
    <property type="component" value="Unassembled WGS sequence"/>
</dbReference>
<proteinExistence type="predicted"/>
<name>A0A4Y2A7Q0_ARAVE</name>
<protein>
    <submittedName>
        <fullName evidence="2">Uncharacterized protein</fullName>
    </submittedName>
</protein>
<feature type="signal peptide" evidence="1">
    <location>
        <begin position="1"/>
        <end position="21"/>
    </location>
</feature>
<sequence>MRKIFCVTYLVFLLFSYGDCGLSRSLSNEDMKECYFRLLCELNRIEDFQETAGKIDPQLTEKIWIWIEEIESVKGPNIIENWSKYKAVACNNPEEMKEKRFNEFFQKGSEYWLEVCMNVLSKNCKSTEESVMMMVELFERHFENGNCEKKEVSKKSGGRNIFG</sequence>
<dbReference type="AlphaFoldDB" id="A0A4Y2A7Q0"/>
<gene>
    <name evidence="2" type="ORF">AVEN_234209_1</name>
</gene>
<keyword evidence="3" id="KW-1185">Reference proteome</keyword>
<evidence type="ECO:0000313" key="2">
    <source>
        <dbReference type="EMBL" id="GBL75861.1"/>
    </source>
</evidence>
<keyword evidence="1" id="KW-0732">Signal</keyword>
<organism evidence="2 3">
    <name type="scientific">Araneus ventricosus</name>
    <name type="common">Orbweaver spider</name>
    <name type="synonym">Epeira ventricosa</name>
    <dbReference type="NCBI Taxonomy" id="182803"/>
    <lineage>
        <taxon>Eukaryota</taxon>
        <taxon>Metazoa</taxon>
        <taxon>Ecdysozoa</taxon>
        <taxon>Arthropoda</taxon>
        <taxon>Chelicerata</taxon>
        <taxon>Arachnida</taxon>
        <taxon>Araneae</taxon>
        <taxon>Araneomorphae</taxon>
        <taxon>Entelegynae</taxon>
        <taxon>Araneoidea</taxon>
        <taxon>Araneidae</taxon>
        <taxon>Araneus</taxon>
    </lineage>
</organism>
<evidence type="ECO:0000313" key="3">
    <source>
        <dbReference type="Proteomes" id="UP000499080"/>
    </source>
</evidence>
<reference evidence="2 3" key="1">
    <citation type="journal article" date="2019" name="Sci. Rep.">
        <title>Orb-weaving spider Araneus ventricosus genome elucidates the spidroin gene catalogue.</title>
        <authorList>
            <person name="Kono N."/>
            <person name="Nakamura H."/>
            <person name="Ohtoshi R."/>
            <person name="Moran D.A.P."/>
            <person name="Shinohara A."/>
            <person name="Yoshida Y."/>
            <person name="Fujiwara M."/>
            <person name="Mori M."/>
            <person name="Tomita M."/>
            <person name="Arakawa K."/>
        </authorList>
    </citation>
    <scope>NUCLEOTIDE SEQUENCE [LARGE SCALE GENOMIC DNA]</scope>
</reference>
<dbReference type="OrthoDB" id="6413289at2759"/>
<dbReference type="EMBL" id="BGPR01000009">
    <property type="protein sequence ID" value="GBL75861.1"/>
    <property type="molecule type" value="Genomic_DNA"/>
</dbReference>
<evidence type="ECO:0000256" key="1">
    <source>
        <dbReference type="SAM" id="SignalP"/>
    </source>
</evidence>
<feature type="chain" id="PRO_5021252201" evidence="1">
    <location>
        <begin position="22"/>
        <end position="163"/>
    </location>
</feature>